<feature type="domain" description="PIN" evidence="10">
    <location>
        <begin position="17"/>
        <end position="116"/>
    </location>
</feature>
<evidence type="ECO:0000313" key="12">
    <source>
        <dbReference type="Proteomes" id="UP000623215"/>
    </source>
</evidence>
<accession>A0A832ZZ92</accession>
<keyword evidence="6" id="KW-0540">Nuclease</keyword>
<dbReference type="PANTHER" id="PTHR12814">
    <property type="entry name" value="RNA-BINDING PROTEIN NOB1"/>
    <property type="match status" value="1"/>
</dbReference>
<dbReference type="PANTHER" id="PTHR12814:SF2">
    <property type="entry name" value="RNA-BINDING PROTEIN NOB1"/>
    <property type="match status" value="1"/>
</dbReference>
<evidence type="ECO:0000256" key="4">
    <source>
        <dbReference type="ARBA" id="ARBA00022517"/>
    </source>
</evidence>
<comment type="similarity">
    <text evidence="2">Belongs to the NOB1 family.</text>
</comment>
<comment type="caution">
    <text evidence="11">The sequence shown here is derived from an EMBL/GenBank/DDBJ whole genome shotgun (WGS) entry which is preliminary data.</text>
</comment>
<dbReference type="SUPFAM" id="SSF88723">
    <property type="entry name" value="PIN domain-like"/>
    <property type="match status" value="1"/>
</dbReference>
<dbReference type="Pfam" id="PF17146">
    <property type="entry name" value="PIN_6"/>
    <property type="match status" value="1"/>
</dbReference>
<dbReference type="GO" id="GO:0005737">
    <property type="term" value="C:cytoplasm"/>
    <property type="evidence" value="ECO:0007669"/>
    <property type="project" value="UniProtKB-ARBA"/>
</dbReference>
<evidence type="ECO:0000256" key="8">
    <source>
        <dbReference type="ARBA" id="ARBA00022801"/>
    </source>
</evidence>
<dbReference type="GO" id="GO:0016787">
    <property type="term" value="F:hydrolase activity"/>
    <property type="evidence" value="ECO:0007669"/>
    <property type="project" value="UniProtKB-KW"/>
</dbReference>
<dbReference type="GO" id="GO:0030688">
    <property type="term" value="C:preribosome, small subunit precursor"/>
    <property type="evidence" value="ECO:0007669"/>
    <property type="project" value="TreeGrafter"/>
</dbReference>
<dbReference type="Gene3D" id="3.40.50.1010">
    <property type="entry name" value="5'-nuclease"/>
    <property type="match status" value="1"/>
</dbReference>
<evidence type="ECO:0000256" key="5">
    <source>
        <dbReference type="ARBA" id="ARBA00022649"/>
    </source>
</evidence>
<keyword evidence="5" id="KW-1277">Toxin-antitoxin system</keyword>
<evidence type="ECO:0000256" key="9">
    <source>
        <dbReference type="ARBA" id="ARBA00045770"/>
    </source>
</evidence>
<dbReference type="InterPro" id="IPR033411">
    <property type="entry name" value="Ribonuclease_PIN"/>
</dbReference>
<keyword evidence="8" id="KW-0378">Hydrolase</keyword>
<evidence type="ECO:0000256" key="3">
    <source>
        <dbReference type="ARBA" id="ARBA00021078"/>
    </source>
</evidence>
<dbReference type="GO" id="GO:0004521">
    <property type="term" value="F:RNA endonuclease activity"/>
    <property type="evidence" value="ECO:0007669"/>
    <property type="project" value="TreeGrafter"/>
</dbReference>
<evidence type="ECO:0000256" key="7">
    <source>
        <dbReference type="ARBA" id="ARBA00022723"/>
    </source>
</evidence>
<proteinExistence type="inferred from homology"/>
<dbReference type="Gene3D" id="2.20.28.10">
    <property type="match status" value="1"/>
</dbReference>
<evidence type="ECO:0000256" key="2">
    <source>
        <dbReference type="ARBA" id="ARBA00005858"/>
    </source>
</evidence>
<protein>
    <recommendedName>
        <fullName evidence="3">Endoribonuclease Nob1</fullName>
    </recommendedName>
</protein>
<name>A0A832ZZ92_9EURY</name>
<dbReference type="InterPro" id="IPR029060">
    <property type="entry name" value="PIN-like_dom_sf"/>
</dbReference>
<gene>
    <name evidence="11" type="ORF">EYH55_03195</name>
</gene>
<dbReference type="AlphaFoldDB" id="A0A832ZZ92"/>
<evidence type="ECO:0000313" key="11">
    <source>
        <dbReference type="EMBL" id="HIQ32470.1"/>
    </source>
</evidence>
<dbReference type="CDD" id="cd09876">
    <property type="entry name" value="PIN_Nob1-like"/>
    <property type="match status" value="1"/>
</dbReference>
<dbReference type="InterPro" id="IPR039907">
    <property type="entry name" value="NOB1"/>
</dbReference>
<dbReference type="EMBL" id="DQVW01000056">
    <property type="protein sequence ID" value="HIQ32470.1"/>
    <property type="molecule type" value="Genomic_DNA"/>
</dbReference>
<dbReference type="SMART" id="SM00670">
    <property type="entry name" value="PINc"/>
    <property type="match status" value="1"/>
</dbReference>
<evidence type="ECO:0000256" key="6">
    <source>
        <dbReference type="ARBA" id="ARBA00022722"/>
    </source>
</evidence>
<evidence type="ECO:0000256" key="1">
    <source>
        <dbReference type="ARBA" id="ARBA00001936"/>
    </source>
</evidence>
<dbReference type="InterPro" id="IPR002716">
    <property type="entry name" value="PIN_dom"/>
</dbReference>
<sequence>MERAVFTPRKRSKDDNLLKVLDASSFIHGYNPSLEKGEHYTTSGVVEEVKSKRDVIYLALEYGKLFIREPRRETVERVKKASLETGDNLSQCDMEILALAIDLGGVLYTDDYGLQNVARKLSVPFRPVISRGIREEFTWRLVCRGCKRVYDIDYQEEVCEVCGSPLERKRVRKRKN</sequence>
<comment type="cofactor">
    <cofactor evidence="1">
        <name>Mn(2+)</name>
        <dbReference type="ChEBI" id="CHEBI:29035"/>
    </cofactor>
</comment>
<organism evidence="11 12">
    <name type="scientific">Methanothermococcus okinawensis</name>
    <dbReference type="NCBI Taxonomy" id="155863"/>
    <lineage>
        <taxon>Archaea</taxon>
        <taxon>Methanobacteriati</taxon>
        <taxon>Methanobacteriota</taxon>
        <taxon>Methanomada group</taxon>
        <taxon>Methanococci</taxon>
        <taxon>Methanococcales</taxon>
        <taxon>Methanococcaceae</taxon>
        <taxon>Methanothermococcus</taxon>
    </lineage>
</organism>
<keyword evidence="4" id="KW-0690">Ribosome biogenesis</keyword>
<keyword evidence="7" id="KW-0479">Metal-binding</keyword>
<dbReference type="GO" id="GO:0046872">
    <property type="term" value="F:metal ion binding"/>
    <property type="evidence" value="ECO:0007669"/>
    <property type="project" value="UniProtKB-KW"/>
</dbReference>
<dbReference type="FunFam" id="3.40.50.1010:FF:000020">
    <property type="entry name" value="20S-pre-rRNA D-site endonuclease NOB1"/>
    <property type="match status" value="1"/>
</dbReference>
<reference evidence="11" key="1">
    <citation type="journal article" date="2020" name="ISME J.">
        <title>Gammaproteobacteria mediating utilization of methyl-, sulfur- and petroleum organic compounds in deep ocean hydrothermal plumes.</title>
        <authorList>
            <person name="Zhou Z."/>
            <person name="Liu Y."/>
            <person name="Pan J."/>
            <person name="Cron B.R."/>
            <person name="Toner B.M."/>
            <person name="Anantharaman K."/>
            <person name="Breier J.A."/>
            <person name="Dick G.J."/>
            <person name="Li M."/>
        </authorList>
    </citation>
    <scope>NUCLEOTIDE SEQUENCE</scope>
    <source>
        <strain evidence="11">SZUA-1534</strain>
    </source>
</reference>
<evidence type="ECO:0000259" key="10">
    <source>
        <dbReference type="SMART" id="SM00670"/>
    </source>
</evidence>
<dbReference type="GO" id="GO:0030490">
    <property type="term" value="P:maturation of SSU-rRNA"/>
    <property type="evidence" value="ECO:0007669"/>
    <property type="project" value="TreeGrafter"/>
</dbReference>
<dbReference type="Proteomes" id="UP000623215">
    <property type="component" value="Unassembled WGS sequence"/>
</dbReference>
<comment type="function">
    <text evidence="9">Toxic component of a type II toxin-antitoxin (TA) system. Processes pre-16S-rRNA at its 3' end (the D-site) to yield the mature 3' end.</text>
</comment>